<evidence type="ECO:0000259" key="3">
    <source>
        <dbReference type="Pfam" id="PF26374"/>
    </source>
</evidence>
<evidence type="ECO:0000259" key="2">
    <source>
        <dbReference type="Pfam" id="PF07940"/>
    </source>
</evidence>
<keyword evidence="5" id="KW-1185">Reference proteome</keyword>
<gene>
    <name evidence="4" type="ORF">PSM36_3150</name>
</gene>
<dbReference type="Proteomes" id="UP000187464">
    <property type="component" value="Chromosome I"/>
</dbReference>
<evidence type="ECO:0000256" key="1">
    <source>
        <dbReference type="ARBA" id="ARBA00004196"/>
    </source>
</evidence>
<accession>A0A1R3T767</accession>
<sequence>MSRVVVFLFTLCAGIFYSTGQNQHEHPRLLVKDTGKKYILDKIEQHEWAKSIFNEHYDKVSPYVERHQSDPEWILGRYLMNRVEGKRYTHAYDDGTGHYIVRYSGDAPVPTVRVSTHKRNPVTESGAPYVMPSLEELVPNDTSMYIWALNTETNKKDFIDPQQFVSIINGEINDLALSAAVIYWLKEDESYARFAADILDQWAQGVFYQEPIIGACRTGLLDIQTLGDNRYQSLILAYDFLYPFLKKEGYELSRYQHVFEKFASTLTFRGFWNNNWYAAVSATLVYAVLSLDDKEKQDYYLQFVLERDTIDGSCGRLSLATTVKEWLTPDGHWKEPGGYHNFPVSNLIKAAFTLEKNGYPVFQQYPELFDATYAMLKYSFPNLYVSAFGDTGRAFQSPETLEIGLVIATEYNRPEVPGMMAAMNTITGHGMYDRSKSGLMGLLTYLPDFPEGVSQPYVWARSGELDFARFYFQRNGTDEKQGLMYGVQGASYNHNHCNGMAMELYGCGEVMGIDAGTGPNYEHPLHQGYFSQWAAHNTVVAAGRSSSIPFSGAAGKKNIGQVELAAMEPLPGKNGVSPYHSFTDTRYLDISTHTNQLRTMGIIRTSDSTGYYIDIFRSDNQISNDYVYHNIGDSFVFSGQSGNPLQMESAKYPLVEEDYPGFRFFTDVEKMENVRENVRGLFSAKDRQGQDIFMHVFLPASDKVYYRAKSPAVRTGGRQYFNRPLPLFTVRSEEEAWTEPFICIFEPSVSKENNTIVSVERIAELCDSENTVIRVWHKDGSAQIIFQGNCAKRIIKGDHFSFSGSFGVISTDVNGNLESLYLGEGHHIAYSDVKVKSIDAPASVFIRLDDKNEYSVSGNQPVKIDLSGTIINYLLTD</sequence>
<dbReference type="Pfam" id="PF26374">
    <property type="entry name" value="Ulvan_lyaseC"/>
    <property type="match status" value="1"/>
</dbReference>
<organism evidence="4 5">
    <name type="scientific">Proteiniphilum saccharofermentans</name>
    <dbReference type="NCBI Taxonomy" id="1642647"/>
    <lineage>
        <taxon>Bacteria</taxon>
        <taxon>Pseudomonadati</taxon>
        <taxon>Bacteroidota</taxon>
        <taxon>Bacteroidia</taxon>
        <taxon>Bacteroidales</taxon>
        <taxon>Dysgonomonadaceae</taxon>
        <taxon>Proteiniphilum</taxon>
    </lineage>
</organism>
<evidence type="ECO:0008006" key="6">
    <source>
        <dbReference type="Google" id="ProtNLM"/>
    </source>
</evidence>
<dbReference type="InterPro" id="IPR058848">
    <property type="entry name" value="Ulvan_lyase_C"/>
</dbReference>
<name>A0A1R3T767_9BACT</name>
<dbReference type="InterPro" id="IPR008929">
    <property type="entry name" value="Chondroitin_lyas"/>
</dbReference>
<dbReference type="Gene3D" id="1.50.10.100">
    <property type="entry name" value="Chondroitin AC/alginate lyase"/>
    <property type="match status" value="1"/>
</dbReference>
<dbReference type="SUPFAM" id="SSF48230">
    <property type="entry name" value="Chondroitin AC/alginate lyase"/>
    <property type="match status" value="1"/>
</dbReference>
<dbReference type="AlphaFoldDB" id="A0A1R3T767"/>
<dbReference type="Gene3D" id="2.70.98.70">
    <property type="match status" value="1"/>
</dbReference>
<dbReference type="KEGG" id="psac:PSM36_3150"/>
<dbReference type="GO" id="GO:0016829">
    <property type="term" value="F:lyase activity"/>
    <property type="evidence" value="ECO:0007669"/>
    <property type="project" value="InterPro"/>
</dbReference>
<dbReference type="Pfam" id="PF07940">
    <property type="entry name" value="Hepar_II_III_C"/>
    <property type="match status" value="1"/>
</dbReference>
<dbReference type="GO" id="GO:0030313">
    <property type="term" value="C:cell envelope"/>
    <property type="evidence" value="ECO:0007669"/>
    <property type="project" value="UniProtKB-SubCell"/>
</dbReference>
<dbReference type="RefSeq" id="WP_076931670.1">
    <property type="nucleotide sequence ID" value="NZ_LT605205.1"/>
</dbReference>
<evidence type="ECO:0000313" key="4">
    <source>
        <dbReference type="EMBL" id="SCD21939.1"/>
    </source>
</evidence>
<feature type="domain" description="Heparinase II/III-like C-terminal" evidence="2">
    <location>
        <begin position="492"/>
        <end position="565"/>
    </location>
</feature>
<dbReference type="EMBL" id="LT605205">
    <property type="protein sequence ID" value="SCD21939.1"/>
    <property type="molecule type" value="Genomic_DNA"/>
</dbReference>
<proteinExistence type="predicted"/>
<dbReference type="InterPro" id="IPR012480">
    <property type="entry name" value="Hepar_II_III_C"/>
</dbReference>
<reference evidence="4 5" key="1">
    <citation type="submission" date="2016-08" db="EMBL/GenBank/DDBJ databases">
        <authorList>
            <person name="Seilhamer J.J."/>
        </authorList>
    </citation>
    <scope>NUCLEOTIDE SEQUENCE [LARGE SCALE GENOMIC DNA]</scope>
    <source>
        <strain evidence="4">M3/6</strain>
    </source>
</reference>
<dbReference type="STRING" id="1642647.PSM36_3150"/>
<protein>
    <recommendedName>
        <fullName evidence="6">Heparinase II/III-like protein</fullName>
    </recommendedName>
</protein>
<feature type="domain" description="Endo-acting ulvan lyase C-terminal" evidence="3">
    <location>
        <begin position="756"/>
        <end position="841"/>
    </location>
</feature>
<evidence type="ECO:0000313" key="5">
    <source>
        <dbReference type="Proteomes" id="UP000187464"/>
    </source>
</evidence>
<comment type="subcellular location">
    <subcellularLocation>
        <location evidence="1">Cell envelope</location>
    </subcellularLocation>
</comment>